<dbReference type="EMBL" id="JAVTTO010000002">
    <property type="protein sequence ID" value="MDT7831773.1"/>
    <property type="molecule type" value="Genomic_DNA"/>
</dbReference>
<organism evidence="1 2">
    <name type="scientific">Asprobacillus argus</name>
    <dbReference type="NCBI Taxonomy" id="3076534"/>
    <lineage>
        <taxon>Bacteria</taxon>
        <taxon>Pseudomonadati</taxon>
        <taxon>Bacteroidota</taxon>
        <taxon>Flavobacteriia</taxon>
        <taxon>Flavobacteriales</taxon>
        <taxon>Flavobacteriaceae</taxon>
        <taxon>Asprobacillus</taxon>
    </lineage>
</organism>
<dbReference type="RefSeq" id="WP_349241029.1">
    <property type="nucleotide sequence ID" value="NZ_JAVTTO010000002.1"/>
</dbReference>
<reference evidence="1 2" key="1">
    <citation type="submission" date="2023-09" db="EMBL/GenBank/DDBJ databases">
        <title>Novel taxa isolated from Blanes Bay.</title>
        <authorList>
            <person name="Rey-Velasco X."/>
            <person name="Lucena T."/>
        </authorList>
    </citation>
    <scope>NUCLEOTIDE SEQUENCE [LARGE SCALE GENOMIC DNA]</scope>
    <source>
        <strain evidence="1 2">S356</strain>
    </source>
</reference>
<accession>A0ABU3LF18</accession>
<evidence type="ECO:0000313" key="2">
    <source>
        <dbReference type="Proteomes" id="UP001257277"/>
    </source>
</evidence>
<sequence length="67" mass="7995">MKQEEFTLKEQSVINVLQERPKTSFEILQQVEGISLLLVLYRILDQLHNKGALLSYMKEDVKYHYVR</sequence>
<keyword evidence="2" id="KW-1185">Reference proteome</keyword>
<comment type="caution">
    <text evidence="1">The sequence shown here is derived from an EMBL/GenBank/DDBJ whole genome shotgun (WGS) entry which is preliminary data.</text>
</comment>
<evidence type="ECO:0000313" key="1">
    <source>
        <dbReference type="EMBL" id="MDT7831773.1"/>
    </source>
</evidence>
<dbReference type="Proteomes" id="UP001257277">
    <property type="component" value="Unassembled WGS sequence"/>
</dbReference>
<protein>
    <recommendedName>
        <fullName evidence="3">MarR family transcriptional regulator</fullName>
    </recommendedName>
</protein>
<name>A0ABU3LF18_9FLAO</name>
<gene>
    <name evidence="1" type="ORF">RQM59_05240</name>
</gene>
<evidence type="ECO:0008006" key="3">
    <source>
        <dbReference type="Google" id="ProtNLM"/>
    </source>
</evidence>
<proteinExistence type="predicted"/>